<dbReference type="AlphaFoldDB" id="A0A1F4W1Y5"/>
<evidence type="ECO:0000313" key="2">
    <source>
        <dbReference type="EMBL" id="OGC63429.1"/>
    </source>
</evidence>
<dbReference type="InterPro" id="IPR045584">
    <property type="entry name" value="Pilin-like"/>
</dbReference>
<dbReference type="Proteomes" id="UP000176614">
    <property type="component" value="Unassembled WGS sequence"/>
</dbReference>
<accession>A0A1F4W1Y5</accession>
<sequence>MVKKGFTIFEVVLSAIIIMIATGVIVLYVNRSELTAKARDNKRLSNLNTIEQAVIEFKIDNGSYPDLPDTLRTSDVSTTAGYAVYKSEFGWIAADLSLCGNTLPVDPINDDTYRYSYQHDTNTYELNAVLEYFTEKSQNDGGNNQTVFETGDNLTLIP</sequence>
<dbReference type="Gene3D" id="3.30.700.10">
    <property type="entry name" value="Glycoprotein, Type 4 Pilin"/>
    <property type="match status" value="1"/>
</dbReference>
<keyword evidence="1" id="KW-0812">Transmembrane</keyword>
<proteinExistence type="predicted"/>
<evidence type="ECO:0000256" key="1">
    <source>
        <dbReference type="SAM" id="Phobius"/>
    </source>
</evidence>
<gene>
    <name evidence="2" type="ORF">A2264_01735</name>
</gene>
<evidence type="ECO:0008006" key="4">
    <source>
        <dbReference type="Google" id="ProtNLM"/>
    </source>
</evidence>
<dbReference type="EMBL" id="MEVT01000006">
    <property type="protein sequence ID" value="OGC63429.1"/>
    <property type="molecule type" value="Genomic_DNA"/>
</dbReference>
<feature type="transmembrane region" description="Helical" evidence="1">
    <location>
        <begin position="6"/>
        <end position="29"/>
    </location>
</feature>
<evidence type="ECO:0000313" key="3">
    <source>
        <dbReference type="Proteomes" id="UP000176614"/>
    </source>
</evidence>
<keyword evidence="1" id="KW-1133">Transmembrane helix</keyword>
<protein>
    <recommendedName>
        <fullName evidence="4">Type II secretion system protein GspG C-terminal domain-containing protein</fullName>
    </recommendedName>
</protein>
<reference evidence="2 3" key="1">
    <citation type="journal article" date="2016" name="Nat. Commun.">
        <title>Thousands of microbial genomes shed light on interconnected biogeochemical processes in an aquifer system.</title>
        <authorList>
            <person name="Anantharaman K."/>
            <person name="Brown C.T."/>
            <person name="Hug L.A."/>
            <person name="Sharon I."/>
            <person name="Castelle C.J."/>
            <person name="Probst A.J."/>
            <person name="Thomas B.C."/>
            <person name="Singh A."/>
            <person name="Wilkins M.J."/>
            <person name="Karaoz U."/>
            <person name="Brodie E.L."/>
            <person name="Williams K.H."/>
            <person name="Hubbard S.S."/>
            <person name="Banfield J.F."/>
        </authorList>
    </citation>
    <scope>NUCLEOTIDE SEQUENCE [LARGE SCALE GENOMIC DNA]</scope>
</reference>
<comment type="caution">
    <text evidence="2">The sequence shown here is derived from an EMBL/GenBank/DDBJ whole genome shotgun (WGS) entry which is preliminary data.</text>
</comment>
<organism evidence="2 3">
    <name type="scientific">candidate division WWE3 bacterium RIFOXYA2_FULL_46_9</name>
    <dbReference type="NCBI Taxonomy" id="1802636"/>
    <lineage>
        <taxon>Bacteria</taxon>
        <taxon>Katanobacteria</taxon>
    </lineage>
</organism>
<dbReference type="SUPFAM" id="SSF54523">
    <property type="entry name" value="Pili subunits"/>
    <property type="match status" value="1"/>
</dbReference>
<name>A0A1F4W1Y5_UNCKA</name>
<keyword evidence="1" id="KW-0472">Membrane</keyword>